<evidence type="ECO:0000256" key="3">
    <source>
        <dbReference type="ARBA" id="ARBA00023008"/>
    </source>
</evidence>
<dbReference type="GO" id="GO:0046872">
    <property type="term" value="F:metal ion binding"/>
    <property type="evidence" value="ECO:0007669"/>
    <property type="project" value="UniProtKB-KW"/>
</dbReference>
<dbReference type="AlphaFoldDB" id="A0AAD6C2S8"/>
<keyword evidence="3" id="KW-0186">Copper</keyword>
<keyword evidence="7" id="KW-1185">Reference proteome</keyword>
<dbReference type="InterPro" id="IPR008922">
    <property type="entry name" value="Di-copper_centre_dom_sf"/>
</dbReference>
<feature type="compositionally biased region" description="Polar residues" evidence="4">
    <location>
        <begin position="31"/>
        <end position="52"/>
    </location>
</feature>
<comment type="caution">
    <text evidence="6">The sequence shown here is derived from an EMBL/GenBank/DDBJ whole genome shotgun (WGS) entry which is preliminary data.</text>
</comment>
<reference evidence="6" key="1">
    <citation type="submission" date="2022-12" db="EMBL/GenBank/DDBJ databases">
        <authorList>
            <person name="Petersen C."/>
        </authorList>
    </citation>
    <scope>NUCLEOTIDE SEQUENCE</scope>
    <source>
        <strain evidence="6">IBT 16125</strain>
    </source>
</reference>
<evidence type="ECO:0000313" key="7">
    <source>
        <dbReference type="Proteomes" id="UP001213681"/>
    </source>
</evidence>
<dbReference type="GeneID" id="81604672"/>
<evidence type="ECO:0000256" key="4">
    <source>
        <dbReference type="SAM" id="MobiDB-lite"/>
    </source>
</evidence>
<keyword evidence="1" id="KW-0479">Metal-binding</keyword>
<dbReference type="PROSITE" id="PS00498">
    <property type="entry name" value="TYROSINASE_2"/>
    <property type="match status" value="1"/>
</dbReference>
<accession>A0AAD6C2S8</accession>
<reference evidence="6" key="2">
    <citation type="journal article" date="2023" name="IMA Fungus">
        <title>Comparative genomic study of the Penicillium genus elucidates a diverse pangenome and 15 lateral gene transfer events.</title>
        <authorList>
            <person name="Petersen C."/>
            <person name="Sorensen T."/>
            <person name="Nielsen M.R."/>
            <person name="Sondergaard T.E."/>
            <person name="Sorensen J.L."/>
            <person name="Fitzpatrick D.A."/>
            <person name="Frisvad J.C."/>
            <person name="Nielsen K.L."/>
        </authorList>
    </citation>
    <scope>NUCLEOTIDE SEQUENCE</scope>
    <source>
        <strain evidence="6">IBT 16125</strain>
    </source>
</reference>
<gene>
    <name evidence="6" type="ORF">N7458_011047</name>
</gene>
<dbReference type="PANTHER" id="PTHR11474">
    <property type="entry name" value="TYROSINASE FAMILY MEMBER"/>
    <property type="match status" value="1"/>
</dbReference>
<dbReference type="Proteomes" id="UP001213681">
    <property type="component" value="Unassembled WGS sequence"/>
</dbReference>
<proteinExistence type="predicted"/>
<evidence type="ECO:0000256" key="1">
    <source>
        <dbReference type="ARBA" id="ARBA00022723"/>
    </source>
</evidence>
<feature type="region of interest" description="Disordered" evidence="4">
    <location>
        <begin position="29"/>
        <end position="54"/>
    </location>
</feature>
<sequence length="246" mass="27102">MNVGIKDFFPSYWNWPLWANSLHESPLFDGSETSLSGDGEYNTNEQSLSSGDVTIPRGSGGGCVRCGPFKDITIHLGPFPRSLLSTTEIPAPGFDYNPRCLNRSLNNFVSIRFTSQTQVTRLLAAANIADFQMVMDHWPATPGGVLGLHGGGHFSIGSTMQDLFSSPQDPAFMLHHAMIDRLWAIWQAADELNRRYAVNGTNQILNPPTAELVTLDMEMEFGILDGNRLVREVMSPLEGGLCYAYT</sequence>
<dbReference type="InterPro" id="IPR002227">
    <property type="entry name" value="Tyrosinase_Cu-bd"/>
</dbReference>
<dbReference type="SUPFAM" id="SSF48056">
    <property type="entry name" value="Di-copper centre-containing domain"/>
    <property type="match status" value="1"/>
</dbReference>
<dbReference type="PRINTS" id="PR00092">
    <property type="entry name" value="TYROSINASE"/>
</dbReference>
<evidence type="ECO:0000313" key="6">
    <source>
        <dbReference type="EMBL" id="KAJ5440049.1"/>
    </source>
</evidence>
<name>A0AAD6C2S8_9EURO</name>
<keyword evidence="2" id="KW-0560">Oxidoreductase</keyword>
<dbReference type="RefSeq" id="XP_056763278.1">
    <property type="nucleotide sequence ID" value="XM_056914429.1"/>
</dbReference>
<dbReference type="EMBL" id="JAPVEA010000008">
    <property type="protein sequence ID" value="KAJ5440049.1"/>
    <property type="molecule type" value="Genomic_DNA"/>
</dbReference>
<dbReference type="Pfam" id="PF00264">
    <property type="entry name" value="Tyrosinase"/>
    <property type="match status" value="1"/>
</dbReference>
<feature type="domain" description="Tyrosinase copper-binding" evidence="5">
    <location>
        <begin position="169"/>
        <end position="180"/>
    </location>
</feature>
<protein>
    <submittedName>
        <fullName evidence="6">N-acetyl-6-hydroxytryptophan oxidase ivoB</fullName>
    </submittedName>
</protein>
<dbReference type="PANTHER" id="PTHR11474:SF125">
    <property type="entry name" value="N-ACETYL-6-HYDROXYTRYPTOPHAN OXIDASE IVOB-RELATED"/>
    <property type="match status" value="1"/>
</dbReference>
<dbReference type="GO" id="GO:0016491">
    <property type="term" value="F:oxidoreductase activity"/>
    <property type="evidence" value="ECO:0007669"/>
    <property type="project" value="UniProtKB-KW"/>
</dbReference>
<evidence type="ECO:0000256" key="2">
    <source>
        <dbReference type="ARBA" id="ARBA00023002"/>
    </source>
</evidence>
<dbReference type="Gene3D" id="1.10.1280.10">
    <property type="entry name" value="Di-copper center containing domain from catechol oxidase"/>
    <property type="match status" value="1"/>
</dbReference>
<evidence type="ECO:0000259" key="5">
    <source>
        <dbReference type="PROSITE" id="PS00498"/>
    </source>
</evidence>
<dbReference type="InterPro" id="IPR050316">
    <property type="entry name" value="Tyrosinase/Hemocyanin"/>
</dbReference>
<organism evidence="6 7">
    <name type="scientific">Penicillium daleae</name>
    <dbReference type="NCBI Taxonomy" id="63821"/>
    <lineage>
        <taxon>Eukaryota</taxon>
        <taxon>Fungi</taxon>
        <taxon>Dikarya</taxon>
        <taxon>Ascomycota</taxon>
        <taxon>Pezizomycotina</taxon>
        <taxon>Eurotiomycetes</taxon>
        <taxon>Eurotiomycetidae</taxon>
        <taxon>Eurotiales</taxon>
        <taxon>Aspergillaceae</taxon>
        <taxon>Penicillium</taxon>
    </lineage>
</organism>